<proteinExistence type="predicted"/>
<comment type="caution">
    <text evidence="1">The sequence shown here is derived from an EMBL/GenBank/DDBJ whole genome shotgun (WGS) entry which is preliminary data.</text>
</comment>
<organism evidence="1 2">
    <name type="scientific">Evansella tamaricis</name>
    <dbReference type="NCBI Taxonomy" id="2069301"/>
    <lineage>
        <taxon>Bacteria</taxon>
        <taxon>Bacillati</taxon>
        <taxon>Bacillota</taxon>
        <taxon>Bacilli</taxon>
        <taxon>Bacillales</taxon>
        <taxon>Bacillaceae</taxon>
        <taxon>Evansella</taxon>
    </lineage>
</organism>
<reference evidence="1 2" key="1">
    <citation type="submission" date="2021-06" db="EMBL/GenBank/DDBJ databases">
        <title>Bacillus sp. RD4P76, an endophyte from a halophyte.</title>
        <authorList>
            <person name="Sun J.-Q."/>
        </authorList>
    </citation>
    <scope>NUCLEOTIDE SEQUENCE [LARGE SCALE GENOMIC DNA]</scope>
    <source>
        <strain evidence="1 2">CGMCC 1.15917</strain>
    </source>
</reference>
<dbReference type="RefSeq" id="WP_217065247.1">
    <property type="nucleotide sequence ID" value="NZ_JAHQCS010000068.1"/>
</dbReference>
<keyword evidence="2" id="KW-1185">Reference proteome</keyword>
<evidence type="ECO:0000313" key="1">
    <source>
        <dbReference type="EMBL" id="MBU9711368.1"/>
    </source>
</evidence>
<name>A0ABS6JGA5_9BACI</name>
<evidence type="ECO:0000313" key="2">
    <source>
        <dbReference type="Proteomes" id="UP000784880"/>
    </source>
</evidence>
<gene>
    <name evidence="1" type="ORF">KS419_06455</name>
</gene>
<accession>A0ABS6JGA5</accession>
<sequence length="64" mass="7234">MKKPTVQVIDLRKVDLNWESGIRNEHLPKTLLSKAPKDAMELRQMLAVSSSGGMKMVDQLKANR</sequence>
<dbReference type="Proteomes" id="UP000784880">
    <property type="component" value="Unassembled WGS sequence"/>
</dbReference>
<protein>
    <submittedName>
        <fullName evidence="1">Uncharacterized protein</fullName>
    </submittedName>
</protein>
<dbReference type="EMBL" id="JAHQCS010000068">
    <property type="protein sequence ID" value="MBU9711368.1"/>
    <property type="molecule type" value="Genomic_DNA"/>
</dbReference>